<dbReference type="Pfam" id="PF00400">
    <property type="entry name" value="WD40"/>
    <property type="match status" value="1"/>
</dbReference>
<dbReference type="EMBL" id="JAEPRE010000039">
    <property type="protein sequence ID" value="KAG2235092.1"/>
    <property type="molecule type" value="Genomic_DNA"/>
</dbReference>
<evidence type="ECO:0000256" key="9">
    <source>
        <dbReference type="ARBA" id="ARBA00022989"/>
    </source>
</evidence>
<dbReference type="GO" id="GO:0006888">
    <property type="term" value="P:endoplasmic reticulum to Golgi vesicle-mediated transport"/>
    <property type="evidence" value="ECO:0007669"/>
    <property type="project" value="TreeGrafter"/>
</dbReference>
<evidence type="ECO:0000256" key="1">
    <source>
        <dbReference type="ARBA" id="ARBA00004389"/>
    </source>
</evidence>
<comment type="subcellular location">
    <subcellularLocation>
        <location evidence="1">Endoplasmic reticulum membrane</location>
        <topology evidence="1">Single-pass membrane protein</topology>
    </subcellularLocation>
</comment>
<keyword evidence="4 11" id="KW-0812">Transmembrane</keyword>
<evidence type="ECO:0000256" key="4">
    <source>
        <dbReference type="ARBA" id="ARBA00022692"/>
    </source>
</evidence>
<evidence type="ECO:0000256" key="11">
    <source>
        <dbReference type="SAM" id="Phobius"/>
    </source>
</evidence>
<sequence>MGNKLITIKQNVDFPVYGLDFAADDTLIICGGRGPNSSGFKNNVVSFKIDTSARKMIQLDSVLLSEKEDCPISIACHPKLPLLAVGINSTAEKIEKGENMNCRIFNTDSEHLRLKYAISTSTCKVVDEYQKVTRFSQSGNYLVTAFSDGKISVLNTKDWSLAFSPVRLQNVQDADFDINEKHVAIATSGALFILAVAGGEVVQVIDNPKLNRNTFCEIRACRYGINKQGIQTLYAVVNPRTRGRGFICAWKLRSKGVQYPVTKVKTAGVSRKTITSFALDSTGDIIAYASTDLSIGLIDAQRLKPLLKLGKVNDFAITSLIFNRTGNLLASAGADHCCRVTIVPNLRKQRESIAVTTIFMFIDMLLFALLMDTIVKMVDQGTL</sequence>
<dbReference type="PANTHER" id="PTHR23284:SF0">
    <property type="entry name" value="PROLACTIN REGULATORY ELEMENT-BINDING PROTEIN"/>
    <property type="match status" value="1"/>
</dbReference>
<organism evidence="12 13">
    <name type="scientific">Thamnidium elegans</name>
    <dbReference type="NCBI Taxonomy" id="101142"/>
    <lineage>
        <taxon>Eukaryota</taxon>
        <taxon>Fungi</taxon>
        <taxon>Fungi incertae sedis</taxon>
        <taxon>Mucoromycota</taxon>
        <taxon>Mucoromycotina</taxon>
        <taxon>Mucoromycetes</taxon>
        <taxon>Mucorales</taxon>
        <taxon>Mucorineae</taxon>
        <taxon>Mucoraceae</taxon>
        <taxon>Thamnidium</taxon>
    </lineage>
</organism>
<keyword evidence="9 11" id="KW-1133">Transmembrane helix</keyword>
<keyword evidence="2" id="KW-0813">Transport</keyword>
<dbReference type="InterPro" id="IPR001680">
    <property type="entry name" value="WD40_rpt"/>
</dbReference>
<dbReference type="GO" id="GO:0003400">
    <property type="term" value="P:regulation of COPII vesicle coating"/>
    <property type="evidence" value="ECO:0007669"/>
    <property type="project" value="TreeGrafter"/>
</dbReference>
<reference evidence="12" key="1">
    <citation type="submission" date="2021-01" db="EMBL/GenBank/DDBJ databases">
        <title>Metabolic potential, ecology and presence of endohyphal bacteria is reflected in genomic diversity of Mucoromycotina.</title>
        <authorList>
            <person name="Muszewska A."/>
            <person name="Okrasinska A."/>
            <person name="Steczkiewicz K."/>
            <person name="Drgas O."/>
            <person name="Orlowska M."/>
            <person name="Perlinska-Lenart U."/>
            <person name="Aleksandrzak-Piekarczyk T."/>
            <person name="Szatraj K."/>
            <person name="Zielenkiewicz U."/>
            <person name="Pilsyk S."/>
            <person name="Malc E."/>
            <person name="Mieczkowski P."/>
            <person name="Kruszewska J.S."/>
            <person name="Biernat P."/>
            <person name="Pawlowska J."/>
        </authorList>
    </citation>
    <scope>NUCLEOTIDE SEQUENCE</scope>
    <source>
        <strain evidence="12">WA0000018081</strain>
    </source>
</reference>
<keyword evidence="3" id="KW-0853">WD repeat</keyword>
<evidence type="ECO:0000256" key="8">
    <source>
        <dbReference type="ARBA" id="ARBA00022927"/>
    </source>
</evidence>
<accession>A0A8H7SVK0</accession>
<evidence type="ECO:0000256" key="7">
    <source>
        <dbReference type="ARBA" id="ARBA00022892"/>
    </source>
</evidence>
<evidence type="ECO:0000256" key="2">
    <source>
        <dbReference type="ARBA" id="ARBA00022448"/>
    </source>
</evidence>
<evidence type="ECO:0000256" key="5">
    <source>
        <dbReference type="ARBA" id="ARBA00022737"/>
    </source>
</evidence>
<keyword evidence="5" id="KW-0677">Repeat</keyword>
<name>A0A8H7SVK0_9FUNG</name>
<keyword evidence="10 11" id="KW-0472">Membrane</keyword>
<dbReference type="InterPro" id="IPR045260">
    <property type="entry name" value="Sec12-like"/>
</dbReference>
<dbReference type="SUPFAM" id="SSF50998">
    <property type="entry name" value="Quinoprotein alcohol dehydrogenase-like"/>
    <property type="match status" value="1"/>
</dbReference>
<dbReference type="Proteomes" id="UP000613177">
    <property type="component" value="Unassembled WGS sequence"/>
</dbReference>
<evidence type="ECO:0000256" key="3">
    <source>
        <dbReference type="ARBA" id="ARBA00022574"/>
    </source>
</evidence>
<dbReference type="PANTHER" id="PTHR23284">
    <property type="entry name" value="PROLACTIN REGULATORY ELEMENT BINDING PROTEIN"/>
    <property type="match status" value="1"/>
</dbReference>
<evidence type="ECO:0000313" key="13">
    <source>
        <dbReference type="Proteomes" id="UP000613177"/>
    </source>
</evidence>
<gene>
    <name evidence="12" type="ORF">INT48_002433</name>
</gene>
<dbReference type="InterPro" id="IPR011047">
    <property type="entry name" value="Quinoprotein_ADH-like_sf"/>
</dbReference>
<dbReference type="GO" id="GO:0005789">
    <property type="term" value="C:endoplasmic reticulum membrane"/>
    <property type="evidence" value="ECO:0007669"/>
    <property type="project" value="UniProtKB-SubCell"/>
</dbReference>
<dbReference type="InterPro" id="IPR015943">
    <property type="entry name" value="WD40/YVTN_repeat-like_dom_sf"/>
</dbReference>
<evidence type="ECO:0000256" key="6">
    <source>
        <dbReference type="ARBA" id="ARBA00022824"/>
    </source>
</evidence>
<dbReference type="Gene3D" id="2.130.10.10">
    <property type="entry name" value="YVTN repeat-like/Quinoprotein amine dehydrogenase"/>
    <property type="match status" value="1"/>
</dbReference>
<proteinExistence type="predicted"/>
<evidence type="ECO:0000256" key="10">
    <source>
        <dbReference type="ARBA" id="ARBA00023136"/>
    </source>
</evidence>
<dbReference type="AlphaFoldDB" id="A0A8H7SVK0"/>
<protein>
    <submittedName>
        <fullName evidence="12">Uncharacterized protein</fullName>
    </submittedName>
</protein>
<dbReference type="SMART" id="SM00320">
    <property type="entry name" value="WD40"/>
    <property type="match status" value="3"/>
</dbReference>
<evidence type="ECO:0000313" key="12">
    <source>
        <dbReference type="EMBL" id="KAG2235092.1"/>
    </source>
</evidence>
<keyword evidence="13" id="KW-1185">Reference proteome</keyword>
<feature type="transmembrane region" description="Helical" evidence="11">
    <location>
        <begin position="353"/>
        <end position="375"/>
    </location>
</feature>
<keyword evidence="6" id="KW-0256">Endoplasmic reticulum</keyword>
<keyword evidence="8" id="KW-0653">Protein transport</keyword>
<keyword evidence="7" id="KW-0931">ER-Golgi transport</keyword>
<comment type="caution">
    <text evidence="12">The sequence shown here is derived from an EMBL/GenBank/DDBJ whole genome shotgun (WGS) entry which is preliminary data.</text>
</comment>
<dbReference type="GO" id="GO:0015031">
    <property type="term" value="P:protein transport"/>
    <property type="evidence" value="ECO:0007669"/>
    <property type="project" value="UniProtKB-KW"/>
</dbReference>
<dbReference type="GO" id="GO:0005085">
    <property type="term" value="F:guanyl-nucleotide exchange factor activity"/>
    <property type="evidence" value="ECO:0007669"/>
    <property type="project" value="InterPro"/>
</dbReference>